<keyword evidence="1" id="KW-0969">Cilium</keyword>
<comment type="caution">
    <text evidence="1">The sequence shown here is derived from an EMBL/GenBank/DDBJ whole genome shotgun (WGS) entry which is preliminary data.</text>
</comment>
<keyword evidence="1" id="KW-0282">Flagellum</keyword>
<accession>A0A9Q0RJ15</accession>
<name>A0A9Q0RJ15_ANAIG</name>
<dbReference type="SUPFAM" id="SSF50978">
    <property type="entry name" value="WD40 repeat-like"/>
    <property type="match status" value="1"/>
</dbReference>
<dbReference type="Proteomes" id="UP001149090">
    <property type="component" value="Unassembled WGS sequence"/>
</dbReference>
<dbReference type="InterPro" id="IPR015943">
    <property type="entry name" value="WD40/YVTN_repeat-like_dom_sf"/>
</dbReference>
<dbReference type="EMBL" id="JAPDFW010000011">
    <property type="protein sequence ID" value="KAJ5080354.1"/>
    <property type="molecule type" value="Genomic_DNA"/>
</dbReference>
<reference evidence="1" key="1">
    <citation type="submission" date="2022-10" db="EMBL/GenBank/DDBJ databases">
        <title>Novel sulphate-reducing endosymbionts in the free-living metamonad Anaeramoeba.</title>
        <authorList>
            <person name="Jerlstrom-Hultqvist J."/>
            <person name="Cepicka I."/>
            <person name="Gallot-Lavallee L."/>
            <person name="Salas-Leiva D."/>
            <person name="Curtis B.A."/>
            <person name="Zahonova K."/>
            <person name="Pipaliya S."/>
            <person name="Dacks J."/>
            <person name="Roger A.J."/>
        </authorList>
    </citation>
    <scope>NUCLEOTIDE SEQUENCE</scope>
    <source>
        <strain evidence="1">BMAN</strain>
    </source>
</reference>
<sequence length="204" mass="23902">MFPFSIQTNIKPDFFTIFLKEKKSKKKGIIFQSSKKTLSFYSLLEKKQKIFYTCKLENEITTFKTNLQRNFIAIGLKKSKQNGTKSFIEILNSEMKQIFLLGKEQNQLEFQTICFSSDGLKMIACSSQPHFELIIWDLKNETPKIIFKQSMKKTILETVEQLSPIENERDFIQNPIHPTITFHPKNNSIFLYSTPKNHSSNRND</sequence>
<protein>
    <submittedName>
        <fullName evidence="1">Cilia- and flagella-associated protein</fullName>
    </submittedName>
</protein>
<dbReference type="AlphaFoldDB" id="A0A9Q0RJ15"/>
<keyword evidence="1" id="KW-0966">Cell projection</keyword>
<organism evidence="1 2">
    <name type="scientific">Anaeramoeba ignava</name>
    <name type="common">Anaerobic marine amoeba</name>
    <dbReference type="NCBI Taxonomy" id="1746090"/>
    <lineage>
        <taxon>Eukaryota</taxon>
        <taxon>Metamonada</taxon>
        <taxon>Anaeramoebidae</taxon>
        <taxon>Anaeramoeba</taxon>
    </lineage>
</organism>
<gene>
    <name evidence="1" type="ORF">M0811_03839</name>
</gene>
<keyword evidence="2" id="KW-1185">Reference proteome</keyword>
<evidence type="ECO:0000313" key="1">
    <source>
        <dbReference type="EMBL" id="KAJ5080354.1"/>
    </source>
</evidence>
<dbReference type="InterPro" id="IPR036322">
    <property type="entry name" value="WD40_repeat_dom_sf"/>
</dbReference>
<dbReference type="Gene3D" id="2.130.10.10">
    <property type="entry name" value="YVTN repeat-like/Quinoprotein amine dehydrogenase"/>
    <property type="match status" value="1"/>
</dbReference>
<evidence type="ECO:0000313" key="2">
    <source>
        <dbReference type="Proteomes" id="UP001149090"/>
    </source>
</evidence>
<proteinExistence type="predicted"/>